<proteinExistence type="inferred from homology"/>
<evidence type="ECO:0000256" key="1">
    <source>
        <dbReference type="ARBA" id="ARBA00006432"/>
    </source>
</evidence>
<keyword evidence="2" id="KW-0436">Ligase</keyword>
<feature type="region of interest" description="Disordered" evidence="3">
    <location>
        <begin position="167"/>
        <end position="189"/>
    </location>
</feature>
<dbReference type="AlphaFoldDB" id="A0AAV7EFX4"/>
<dbReference type="Pfam" id="PF00501">
    <property type="entry name" value="AMP-binding"/>
    <property type="match status" value="1"/>
</dbReference>
<dbReference type="FunFam" id="3.30.300.30:FF:000007">
    <property type="entry name" value="4-coumarate--CoA ligase 2"/>
    <property type="match status" value="1"/>
</dbReference>
<keyword evidence="7" id="KW-1185">Reference proteome</keyword>
<dbReference type="InterPro" id="IPR042099">
    <property type="entry name" value="ANL_N_sf"/>
</dbReference>
<evidence type="ECO:0000313" key="6">
    <source>
        <dbReference type="EMBL" id="KAG9447658.1"/>
    </source>
</evidence>
<comment type="caution">
    <text evidence="6">The sequence shown here is derived from an EMBL/GenBank/DDBJ whole genome shotgun (WGS) entry which is preliminary data.</text>
</comment>
<reference evidence="6 7" key="1">
    <citation type="submission" date="2021-07" db="EMBL/GenBank/DDBJ databases">
        <title>The Aristolochia fimbriata genome: insights into angiosperm evolution, floral development and chemical biosynthesis.</title>
        <authorList>
            <person name="Jiao Y."/>
        </authorList>
    </citation>
    <scope>NUCLEOTIDE SEQUENCE [LARGE SCALE GENOMIC DNA]</scope>
    <source>
        <strain evidence="6">IBCAS-2021</strain>
        <tissue evidence="6">Leaf</tissue>
    </source>
</reference>
<dbReference type="PANTHER" id="PTHR24096">
    <property type="entry name" value="LONG-CHAIN-FATTY-ACID--COA LIGASE"/>
    <property type="match status" value="1"/>
</dbReference>
<dbReference type="GO" id="GO:0005777">
    <property type="term" value="C:peroxisome"/>
    <property type="evidence" value="ECO:0007669"/>
    <property type="project" value="TreeGrafter"/>
</dbReference>
<dbReference type="PANTHER" id="PTHR24096:SF338">
    <property type="entry name" value="4-COUMARATE--COA LIGASE-LIKE 8-RELATED"/>
    <property type="match status" value="1"/>
</dbReference>
<name>A0AAV7EFX4_ARIFI</name>
<comment type="similarity">
    <text evidence="1">Belongs to the ATP-dependent AMP-binding enzyme family.</text>
</comment>
<dbReference type="InterPro" id="IPR000873">
    <property type="entry name" value="AMP-dep_synth/lig_dom"/>
</dbReference>
<dbReference type="InterPro" id="IPR020845">
    <property type="entry name" value="AMP-binding_CS"/>
</dbReference>
<dbReference type="Proteomes" id="UP000825729">
    <property type="component" value="Unassembled WGS sequence"/>
</dbReference>
<sequence length="560" mass="60405">MELLEESGFCPSTGIYYSKWDSPQLPLSPSLSLPSFLLSHSHPRTLLKPAFVHAKSGKAVTYGETRVLVGAIGAALRARGVGKGDVVLLVAPNSLSFPLLVLGIMSSGAVFSTANPMNTRPEIKTQVEDSKPVLILTTQELKPKMEGLLPTPLLLVQDFLDHVLRTVPGPSSSTPTPKPTPTPTPVSQSDTAALMYSSGTTGKSKAVVCTHRSLIAMSCLLKHVWSSHEGGGGGGGGCLDEVYLCVVPLFHMFGLSVFVCGAMAAASTVVILGKYSAEATLAAVEEYGVTRLPAVPPMVMQMVRAAKDATAKQYDLSSLREVVCSGAPLAKEYMERFSKFYSQITLSQCYGLTETNGPITLCDGIEGRFHVSIGRLIPSLEAKIVDICTRKSLPPRKCGELLVRGPPVMQGYFKNREATCLAIDEEGWLHTGDLCFIDSLGLVYVVDRIKELIKYKAYQVAPAELEEILCSHSDIVDAAVIPCRDEEAGEIPMACVVTSKGSNLQEEDIIKFVAEKVAPYKKIRKVVMVDSIPRSPSGKILRRHLRASAAHPRLEISPRL</sequence>
<dbReference type="Gene3D" id="3.30.300.30">
    <property type="match status" value="1"/>
</dbReference>
<dbReference type="CDD" id="cd05904">
    <property type="entry name" value="4CL"/>
    <property type="match status" value="1"/>
</dbReference>
<organism evidence="6 7">
    <name type="scientific">Aristolochia fimbriata</name>
    <name type="common">White veined hardy Dutchman's pipe vine</name>
    <dbReference type="NCBI Taxonomy" id="158543"/>
    <lineage>
        <taxon>Eukaryota</taxon>
        <taxon>Viridiplantae</taxon>
        <taxon>Streptophyta</taxon>
        <taxon>Embryophyta</taxon>
        <taxon>Tracheophyta</taxon>
        <taxon>Spermatophyta</taxon>
        <taxon>Magnoliopsida</taxon>
        <taxon>Magnoliidae</taxon>
        <taxon>Piperales</taxon>
        <taxon>Aristolochiaceae</taxon>
        <taxon>Aristolochia</taxon>
    </lineage>
</organism>
<dbReference type="PROSITE" id="PS00455">
    <property type="entry name" value="AMP_BINDING"/>
    <property type="match status" value="1"/>
</dbReference>
<dbReference type="EMBL" id="JAINDJ010000005">
    <property type="protein sequence ID" value="KAG9447658.1"/>
    <property type="molecule type" value="Genomic_DNA"/>
</dbReference>
<evidence type="ECO:0000259" key="4">
    <source>
        <dbReference type="Pfam" id="PF00501"/>
    </source>
</evidence>
<gene>
    <name evidence="6" type="ORF">H6P81_013786</name>
</gene>
<dbReference type="Pfam" id="PF13193">
    <property type="entry name" value="AMP-binding_C"/>
    <property type="match status" value="1"/>
</dbReference>
<accession>A0AAV7EFX4</accession>
<evidence type="ECO:0008006" key="8">
    <source>
        <dbReference type="Google" id="ProtNLM"/>
    </source>
</evidence>
<dbReference type="GO" id="GO:0016405">
    <property type="term" value="F:CoA-ligase activity"/>
    <property type="evidence" value="ECO:0007669"/>
    <property type="project" value="TreeGrafter"/>
</dbReference>
<dbReference type="InterPro" id="IPR025110">
    <property type="entry name" value="AMP-bd_C"/>
</dbReference>
<feature type="domain" description="AMP-dependent synthetase/ligase" evidence="4">
    <location>
        <begin position="48"/>
        <end position="413"/>
    </location>
</feature>
<evidence type="ECO:0000256" key="2">
    <source>
        <dbReference type="ARBA" id="ARBA00022598"/>
    </source>
</evidence>
<evidence type="ECO:0000259" key="5">
    <source>
        <dbReference type="Pfam" id="PF13193"/>
    </source>
</evidence>
<dbReference type="InterPro" id="IPR045851">
    <property type="entry name" value="AMP-bd_C_sf"/>
</dbReference>
<protein>
    <recommendedName>
        <fullName evidence="8">4-coumarate--CoA ligase</fullName>
    </recommendedName>
</protein>
<feature type="domain" description="AMP-binding enzyme C-terminal" evidence="5">
    <location>
        <begin position="464"/>
        <end position="539"/>
    </location>
</feature>
<dbReference type="SUPFAM" id="SSF56801">
    <property type="entry name" value="Acetyl-CoA synthetase-like"/>
    <property type="match status" value="1"/>
</dbReference>
<evidence type="ECO:0000313" key="7">
    <source>
        <dbReference type="Proteomes" id="UP000825729"/>
    </source>
</evidence>
<evidence type="ECO:0000256" key="3">
    <source>
        <dbReference type="SAM" id="MobiDB-lite"/>
    </source>
</evidence>
<dbReference type="Gene3D" id="3.40.50.12780">
    <property type="entry name" value="N-terminal domain of ligase-like"/>
    <property type="match status" value="1"/>
</dbReference>